<dbReference type="PANTHER" id="PTHR35478:SF1">
    <property type="entry name" value="ZINC FINGER FYVE DOMAIN-CONTAINING PROTEIN 26"/>
    <property type="match status" value="1"/>
</dbReference>
<dbReference type="STRING" id="429701.A0A2G9GLB7"/>
<evidence type="ECO:0000313" key="2">
    <source>
        <dbReference type="EMBL" id="PIN05810.1"/>
    </source>
</evidence>
<accession>A0A2G9GLB7</accession>
<organism evidence="2 3">
    <name type="scientific">Handroanthus impetiginosus</name>
    <dbReference type="NCBI Taxonomy" id="429701"/>
    <lineage>
        <taxon>Eukaryota</taxon>
        <taxon>Viridiplantae</taxon>
        <taxon>Streptophyta</taxon>
        <taxon>Embryophyta</taxon>
        <taxon>Tracheophyta</taxon>
        <taxon>Spermatophyta</taxon>
        <taxon>Magnoliopsida</taxon>
        <taxon>eudicotyledons</taxon>
        <taxon>Gunneridae</taxon>
        <taxon>Pentapetalae</taxon>
        <taxon>asterids</taxon>
        <taxon>lamiids</taxon>
        <taxon>Lamiales</taxon>
        <taxon>Bignoniaceae</taxon>
        <taxon>Crescentiina</taxon>
        <taxon>Tabebuia alliance</taxon>
        <taxon>Handroanthus</taxon>
    </lineage>
</organism>
<sequence length="144" mass="16418">MGSVTTSAAKFGQKLDRVFYEFALDQSERFPTLNRWIRMQTNLQRVSEFAVMTEQGTDDVKENSTAKTAMKRFHENDCDTESEADDAVVGNNISLPQPELKDQSNIASDAWHESTKSETTEHDNTVFLSFNWENEGPYEKAAQR</sequence>
<name>A0A2G9GLB7_9LAMI</name>
<comment type="caution">
    <text evidence="2">The sequence shown here is derived from an EMBL/GenBank/DDBJ whole genome shotgun (WGS) entry which is preliminary data.</text>
</comment>
<evidence type="ECO:0000313" key="3">
    <source>
        <dbReference type="Proteomes" id="UP000231279"/>
    </source>
</evidence>
<proteinExistence type="predicted"/>
<dbReference type="Proteomes" id="UP000231279">
    <property type="component" value="Unassembled WGS sequence"/>
</dbReference>
<reference evidence="3" key="1">
    <citation type="journal article" date="2018" name="Gigascience">
        <title>Genome assembly of the Pink Ipe (Handroanthus impetiginosus, Bignoniaceae), a highly valued, ecologically keystone Neotropical timber forest tree.</title>
        <authorList>
            <person name="Silva-Junior O.B."/>
            <person name="Grattapaglia D."/>
            <person name="Novaes E."/>
            <person name="Collevatti R.G."/>
        </authorList>
    </citation>
    <scope>NUCLEOTIDE SEQUENCE [LARGE SCALE GENOMIC DNA]</scope>
    <source>
        <strain evidence="3">cv. UFG-1</strain>
    </source>
</reference>
<keyword evidence="3" id="KW-1185">Reference proteome</keyword>
<evidence type="ECO:0000256" key="1">
    <source>
        <dbReference type="SAM" id="MobiDB-lite"/>
    </source>
</evidence>
<dbReference type="PANTHER" id="PTHR35478">
    <property type="entry name" value="ZINC FINGER FYVE DOMAIN PROTEIN"/>
    <property type="match status" value="1"/>
</dbReference>
<feature type="compositionally biased region" description="Basic and acidic residues" evidence="1">
    <location>
        <begin position="110"/>
        <end position="122"/>
    </location>
</feature>
<protein>
    <submittedName>
        <fullName evidence="2">Uncharacterized protein</fullName>
    </submittedName>
</protein>
<dbReference type="AlphaFoldDB" id="A0A2G9GLB7"/>
<dbReference type="OrthoDB" id="1288778at2759"/>
<dbReference type="EMBL" id="NKXS01004615">
    <property type="protein sequence ID" value="PIN05810.1"/>
    <property type="molecule type" value="Genomic_DNA"/>
</dbReference>
<feature type="region of interest" description="Disordered" evidence="1">
    <location>
        <begin position="93"/>
        <end position="122"/>
    </location>
</feature>
<gene>
    <name evidence="2" type="ORF">CDL12_21635</name>
</gene>